<dbReference type="EMBL" id="VDEP01000170">
    <property type="protein sequence ID" value="KAA1126793.1"/>
    <property type="molecule type" value="Genomic_DNA"/>
</dbReference>
<accession>A0A5B0MKW7</accession>
<dbReference type="Proteomes" id="UP000325313">
    <property type="component" value="Unassembled WGS sequence"/>
</dbReference>
<evidence type="ECO:0000313" key="4">
    <source>
        <dbReference type="EMBL" id="KAA1126793.1"/>
    </source>
</evidence>
<proteinExistence type="predicted"/>
<dbReference type="Proteomes" id="UP000324748">
    <property type="component" value="Unassembled WGS sequence"/>
</dbReference>
<dbReference type="EMBL" id="VSWC01000145">
    <property type="protein sequence ID" value="KAA1076629.1"/>
    <property type="molecule type" value="Genomic_DNA"/>
</dbReference>
<evidence type="ECO:0000313" key="6">
    <source>
        <dbReference type="Proteomes" id="UP000325313"/>
    </source>
</evidence>
<feature type="compositionally biased region" description="Basic and acidic residues" evidence="1">
    <location>
        <begin position="156"/>
        <end position="166"/>
    </location>
</feature>
<keyword evidence="2" id="KW-0732">Signal</keyword>
<evidence type="ECO:0000313" key="5">
    <source>
        <dbReference type="Proteomes" id="UP000324748"/>
    </source>
</evidence>
<evidence type="ECO:0000256" key="2">
    <source>
        <dbReference type="SAM" id="SignalP"/>
    </source>
</evidence>
<name>A0A5B0MKW7_PUCGR</name>
<feature type="compositionally biased region" description="Basic and acidic residues" evidence="1">
    <location>
        <begin position="86"/>
        <end position="96"/>
    </location>
</feature>
<dbReference type="AlphaFoldDB" id="A0A5B0MKW7"/>
<protein>
    <submittedName>
        <fullName evidence="3">Uncharacterized protein</fullName>
    </submittedName>
</protein>
<organism evidence="3 5">
    <name type="scientific">Puccinia graminis f. sp. tritici</name>
    <dbReference type="NCBI Taxonomy" id="56615"/>
    <lineage>
        <taxon>Eukaryota</taxon>
        <taxon>Fungi</taxon>
        <taxon>Dikarya</taxon>
        <taxon>Basidiomycota</taxon>
        <taxon>Pucciniomycotina</taxon>
        <taxon>Pucciniomycetes</taxon>
        <taxon>Pucciniales</taxon>
        <taxon>Pucciniaceae</taxon>
        <taxon>Puccinia</taxon>
    </lineage>
</organism>
<evidence type="ECO:0000313" key="3">
    <source>
        <dbReference type="EMBL" id="KAA1076629.1"/>
    </source>
</evidence>
<comment type="caution">
    <text evidence="3">The sequence shown here is derived from an EMBL/GenBank/DDBJ whole genome shotgun (WGS) entry which is preliminary data.</text>
</comment>
<evidence type="ECO:0000256" key="1">
    <source>
        <dbReference type="SAM" id="MobiDB-lite"/>
    </source>
</evidence>
<feature type="region of interest" description="Disordered" evidence="1">
    <location>
        <begin position="143"/>
        <end position="166"/>
    </location>
</feature>
<feature type="signal peptide" evidence="2">
    <location>
        <begin position="1"/>
        <end position="23"/>
    </location>
</feature>
<sequence length="436" mass="50130">MTVEWHGFIFLGVLLGFFSLTLATLPRIPEARASAGRFDEPPNCEADVFRDLTPLDSRPARHRGLVDDLYETLLNLQPHPLYPHGDPVHERGDSLFRHNHIPNGSSQNAPSDPRGSGSTRPSSIEDANSVIGNQAVEKVEHHFNRLKKPDSISGKHSIDEQTREADQSIFEPTQKSRRLFMKEWDELKDADSKGFILSVRRLGLKAFQYQDSERAAFTEQFKNLFRGELKTLALSSHEPTNLKNLNLRITTTREIGPNRYLAHVRVTKNGKIRLPRDLRTRVERIIDNLDVYHHLVNLGGLDRAMLGVQGSAYKDLLHWFFILLFRDNGERWPLLGQIEVPYILENPEEKFQSEAQKCVLNLLTDDGILNRGRGFKAAIELMGYWYEDYMTEIRRKYDQTNEKLLFSQEVYDRELQKALSLAGFPAKKKLEPPYKA</sequence>
<dbReference type="OrthoDB" id="2508401at2759"/>
<feature type="chain" id="PRO_5036137272" evidence="2">
    <location>
        <begin position="24"/>
        <end position="436"/>
    </location>
</feature>
<feature type="compositionally biased region" description="Polar residues" evidence="1">
    <location>
        <begin position="102"/>
        <end position="125"/>
    </location>
</feature>
<reference evidence="5 6" key="1">
    <citation type="submission" date="2019-05" db="EMBL/GenBank/DDBJ databases">
        <title>Emergence of the Ug99 lineage of the wheat stem rust pathogen through somatic hybridization.</title>
        <authorList>
            <person name="Li F."/>
            <person name="Upadhyaya N.M."/>
            <person name="Sperschneider J."/>
            <person name="Matny O."/>
            <person name="Nguyen-Phuc H."/>
            <person name="Mago R."/>
            <person name="Raley C."/>
            <person name="Miller M.E."/>
            <person name="Silverstein K.A.T."/>
            <person name="Henningsen E."/>
            <person name="Hirsch C.D."/>
            <person name="Visser B."/>
            <person name="Pretorius Z.A."/>
            <person name="Steffenson B.J."/>
            <person name="Schwessinger B."/>
            <person name="Dodds P.N."/>
            <person name="Figueroa M."/>
        </authorList>
    </citation>
    <scope>NUCLEOTIDE SEQUENCE [LARGE SCALE GENOMIC DNA]</scope>
    <source>
        <strain evidence="3">21-0</strain>
        <strain evidence="4 6">Ug99</strain>
    </source>
</reference>
<gene>
    <name evidence="3" type="ORF">PGT21_013679</name>
    <name evidence="4" type="ORF">PGTUg99_021063</name>
</gene>
<keyword evidence="5" id="KW-1185">Reference proteome</keyword>
<feature type="region of interest" description="Disordered" evidence="1">
    <location>
        <begin position="81"/>
        <end position="125"/>
    </location>
</feature>